<keyword evidence="1" id="KW-1133">Transmembrane helix</keyword>
<dbReference type="EMBL" id="AJYK02000026">
    <property type="protein sequence ID" value="OEF27776.1"/>
    <property type="molecule type" value="Genomic_DNA"/>
</dbReference>
<keyword evidence="1" id="KW-0812">Transmembrane</keyword>
<name>A0A1E5E4L9_9VIBR</name>
<organism evidence="2 3">
    <name type="scientific">Vibrio rumoiensis 1S-45</name>
    <dbReference type="NCBI Taxonomy" id="1188252"/>
    <lineage>
        <taxon>Bacteria</taxon>
        <taxon>Pseudomonadati</taxon>
        <taxon>Pseudomonadota</taxon>
        <taxon>Gammaproteobacteria</taxon>
        <taxon>Vibrionales</taxon>
        <taxon>Vibrionaceae</taxon>
        <taxon>Vibrio</taxon>
    </lineage>
</organism>
<accession>A0A1E5E4L9</accession>
<feature type="transmembrane region" description="Helical" evidence="1">
    <location>
        <begin position="6"/>
        <end position="27"/>
    </location>
</feature>
<reference evidence="2 3" key="1">
    <citation type="journal article" date="2012" name="Science">
        <title>Ecological populations of bacteria act as socially cohesive units of antibiotic production and resistance.</title>
        <authorList>
            <person name="Cordero O.X."/>
            <person name="Wildschutte H."/>
            <person name="Kirkup B."/>
            <person name="Proehl S."/>
            <person name="Ngo L."/>
            <person name="Hussain F."/>
            <person name="Le Roux F."/>
            <person name="Mincer T."/>
            <person name="Polz M.F."/>
        </authorList>
    </citation>
    <scope>NUCLEOTIDE SEQUENCE [LARGE SCALE GENOMIC DNA]</scope>
    <source>
        <strain evidence="2 3">1S-45</strain>
    </source>
</reference>
<evidence type="ECO:0000313" key="3">
    <source>
        <dbReference type="Proteomes" id="UP000094070"/>
    </source>
</evidence>
<comment type="caution">
    <text evidence="2">The sequence shown here is derived from an EMBL/GenBank/DDBJ whole genome shotgun (WGS) entry which is preliminary data.</text>
</comment>
<evidence type="ECO:0000313" key="2">
    <source>
        <dbReference type="EMBL" id="OEF27776.1"/>
    </source>
</evidence>
<proteinExistence type="predicted"/>
<protein>
    <submittedName>
        <fullName evidence="2">Uncharacterized protein</fullName>
    </submittedName>
</protein>
<dbReference type="AlphaFoldDB" id="A0A1E5E4L9"/>
<keyword evidence="3" id="KW-1185">Reference proteome</keyword>
<dbReference type="Proteomes" id="UP000094070">
    <property type="component" value="Unassembled WGS sequence"/>
</dbReference>
<evidence type="ECO:0000256" key="1">
    <source>
        <dbReference type="SAM" id="Phobius"/>
    </source>
</evidence>
<keyword evidence="1" id="KW-0472">Membrane</keyword>
<sequence length="104" mass="12481">MSIFSIWAIIISTAPFVFSLLLISLLYSHGYKHLMESFNLNDFGEYCKVIRVNRSLNEFMIQVYLSPQVPYRLWRHQMTDHDYKQFMALINDEQFGSVWIKKEH</sequence>
<gene>
    <name evidence="2" type="ORF">A1QC_14505</name>
</gene>